<dbReference type="EMBL" id="UINC01186888">
    <property type="protein sequence ID" value="SVD99328.1"/>
    <property type="molecule type" value="Genomic_DNA"/>
</dbReference>
<sequence>MKSILFVALILSIVIYPAFGAGIDLSNLENVGFKNKYTISTDGQDFKLYLTANFLVKSHEFIKDDKMLKFNVETGMDEDNKCEIYFPRNFLDGSFTTLLNGKEVSATVTKTDTIVYIGMKFDKKGDHTIEIIGTKYLTEFNKEEFTDQLTYKISGGLETSQNSVEKIFNTRDDSLLIKLEAKH</sequence>
<accession>A0A382ZXE4</accession>
<name>A0A382ZXE4_9ZZZZ</name>
<reference evidence="1" key="1">
    <citation type="submission" date="2018-05" db="EMBL/GenBank/DDBJ databases">
        <authorList>
            <person name="Lanie J.A."/>
            <person name="Ng W.-L."/>
            <person name="Kazmierczak K.M."/>
            <person name="Andrzejewski T.M."/>
            <person name="Davidsen T.M."/>
            <person name="Wayne K.J."/>
            <person name="Tettelin H."/>
            <person name="Glass J.I."/>
            <person name="Rusch D."/>
            <person name="Podicherti R."/>
            <person name="Tsui H.-C.T."/>
            <person name="Winkler M.E."/>
        </authorList>
    </citation>
    <scope>NUCLEOTIDE SEQUENCE</scope>
</reference>
<proteinExistence type="predicted"/>
<feature type="non-terminal residue" evidence="1">
    <location>
        <position position="183"/>
    </location>
</feature>
<dbReference type="AlphaFoldDB" id="A0A382ZXE4"/>
<organism evidence="1">
    <name type="scientific">marine metagenome</name>
    <dbReference type="NCBI Taxonomy" id="408172"/>
    <lineage>
        <taxon>unclassified sequences</taxon>
        <taxon>metagenomes</taxon>
        <taxon>ecological metagenomes</taxon>
    </lineage>
</organism>
<gene>
    <name evidence="1" type="ORF">METZ01_LOCUS452182</name>
</gene>
<protein>
    <submittedName>
        <fullName evidence="1">Uncharacterized protein</fullName>
    </submittedName>
</protein>
<evidence type="ECO:0000313" key="1">
    <source>
        <dbReference type="EMBL" id="SVD99328.1"/>
    </source>
</evidence>